<organism evidence="1 2">
    <name type="scientific">Daphnia magna</name>
    <dbReference type="NCBI Taxonomy" id="35525"/>
    <lineage>
        <taxon>Eukaryota</taxon>
        <taxon>Metazoa</taxon>
        <taxon>Ecdysozoa</taxon>
        <taxon>Arthropoda</taxon>
        <taxon>Crustacea</taxon>
        <taxon>Branchiopoda</taxon>
        <taxon>Diplostraca</taxon>
        <taxon>Cladocera</taxon>
        <taxon>Anomopoda</taxon>
        <taxon>Daphniidae</taxon>
        <taxon>Daphnia</taxon>
    </lineage>
</organism>
<dbReference type="EMBL" id="LRGB01000745">
    <property type="protein sequence ID" value="KZS16184.1"/>
    <property type="molecule type" value="Genomic_DNA"/>
</dbReference>
<gene>
    <name evidence="1" type="ORF">APZ42_018123</name>
</gene>
<evidence type="ECO:0000313" key="1">
    <source>
        <dbReference type="EMBL" id="KZS16184.1"/>
    </source>
</evidence>
<dbReference type="AlphaFoldDB" id="A0A164ZBY3"/>
<comment type="caution">
    <text evidence="1">The sequence shown here is derived from an EMBL/GenBank/DDBJ whole genome shotgun (WGS) entry which is preliminary data.</text>
</comment>
<sequence length="55" mass="5987">MSRLVSPGVGENSKHSCDYSVTYTPSTHDVSTNISSHRLVKCPIEVTHTLRSGTI</sequence>
<dbReference type="Proteomes" id="UP000076858">
    <property type="component" value="Unassembled WGS sequence"/>
</dbReference>
<proteinExistence type="predicted"/>
<reference evidence="1 2" key="1">
    <citation type="submission" date="2016-03" db="EMBL/GenBank/DDBJ databases">
        <title>EvidentialGene: Evidence-directed Construction of Genes on Genomes.</title>
        <authorList>
            <person name="Gilbert D.G."/>
            <person name="Choi J.-H."/>
            <person name="Mockaitis K."/>
            <person name="Colbourne J."/>
            <person name="Pfrender M."/>
        </authorList>
    </citation>
    <scope>NUCLEOTIDE SEQUENCE [LARGE SCALE GENOMIC DNA]</scope>
    <source>
        <strain evidence="1 2">Xinb3</strain>
        <tissue evidence="1">Complete organism</tissue>
    </source>
</reference>
<name>A0A164ZBY3_9CRUS</name>
<evidence type="ECO:0000313" key="2">
    <source>
        <dbReference type="Proteomes" id="UP000076858"/>
    </source>
</evidence>
<protein>
    <submittedName>
        <fullName evidence="1">Uncharacterized protein</fullName>
    </submittedName>
</protein>
<accession>A0A164ZBY3</accession>
<keyword evidence="2" id="KW-1185">Reference proteome</keyword>